<evidence type="ECO:0000256" key="1">
    <source>
        <dbReference type="ARBA" id="ARBA00022670"/>
    </source>
</evidence>
<proteinExistence type="inferred from homology"/>
<evidence type="ECO:0000256" key="2">
    <source>
        <dbReference type="ARBA" id="ARBA00022801"/>
    </source>
</evidence>
<dbReference type="AlphaFoldDB" id="A0AAE3HCY3"/>
<keyword evidence="1" id="KW-0645">Protease</keyword>
<sequence length="410" mass="46544">MKVPELLAPAGNLEKLKIALTYGADAVYLAGKAYGLRAAAGNFSLEEMEEGVRFAHERGKKVYVTLNIIPHNGDLKGLDQYIQNIDRIGVDAVIVADPGILTIVKENAPGLSVALSTQANNTNWKSAIFWHNAGVNRIVLARELSLKEIKTIVENTPDTLEIEGFIHGAMCISYSGRCLLSNYMANRDSNRGACAHPCRWQYHLVEEKRPGEYYPVYEDERGTYIFNSKDLCMIEHIPDLINAGITSFKIEGRMKSLYYVATVVSIYRKAIDAYIKDPETFEFDPTWLEELAKASHREYTTGFYFTRPGDKEQLYETSTYIRNYDFAGLVIDYNEDTGVATIEQRNRMEIGDQIEVMGPYRDFFSQEITEMTDEENNPIDSAPHAQQIIKIKMDHPVKPLDILRKQKEKI</sequence>
<keyword evidence="6" id="KW-1185">Reference proteome</keyword>
<evidence type="ECO:0000259" key="4">
    <source>
        <dbReference type="Pfam" id="PF16325"/>
    </source>
</evidence>
<dbReference type="InterPro" id="IPR001539">
    <property type="entry name" value="Peptidase_U32"/>
</dbReference>
<dbReference type="GO" id="GO:0008233">
    <property type="term" value="F:peptidase activity"/>
    <property type="evidence" value="ECO:0007669"/>
    <property type="project" value="UniProtKB-KW"/>
</dbReference>
<comment type="caution">
    <text evidence="5">The sequence shown here is derived from an EMBL/GenBank/DDBJ whole genome shotgun (WGS) entry which is preliminary data.</text>
</comment>
<evidence type="ECO:0000313" key="6">
    <source>
        <dbReference type="Proteomes" id="UP001205748"/>
    </source>
</evidence>
<accession>A0AAE3HCY3</accession>
<reference evidence="5" key="1">
    <citation type="submission" date="2022-07" db="EMBL/GenBank/DDBJ databases">
        <title>Enhanced cultured diversity of the mouse gut microbiota enables custom-made synthetic communities.</title>
        <authorList>
            <person name="Afrizal A."/>
        </authorList>
    </citation>
    <scope>NUCLEOTIDE SEQUENCE</scope>
    <source>
        <strain evidence="5">DSM 28593</strain>
    </source>
</reference>
<gene>
    <name evidence="5" type="ORF">NSA47_03055</name>
</gene>
<feature type="domain" description="Peptidase family U32 C-terminal" evidence="4">
    <location>
        <begin position="322"/>
        <end position="404"/>
    </location>
</feature>
<name>A0AAE3HCY3_9FIRM</name>
<dbReference type="EMBL" id="JANKAS010000002">
    <property type="protein sequence ID" value="MCR1897966.1"/>
    <property type="molecule type" value="Genomic_DNA"/>
</dbReference>
<dbReference type="Pfam" id="PF01136">
    <property type="entry name" value="Peptidase_U32"/>
    <property type="match status" value="1"/>
</dbReference>
<dbReference type="Pfam" id="PF16325">
    <property type="entry name" value="Peptidase_U32_C"/>
    <property type="match status" value="1"/>
</dbReference>
<dbReference type="PROSITE" id="PS01276">
    <property type="entry name" value="PEPTIDASE_U32"/>
    <property type="match status" value="1"/>
</dbReference>
<dbReference type="InterPro" id="IPR051454">
    <property type="entry name" value="RNA/ubiquinone_mod_enzymes"/>
</dbReference>
<organism evidence="5 6">
    <name type="scientific">Irregularibacter muris</name>
    <dbReference type="NCBI Taxonomy" id="1796619"/>
    <lineage>
        <taxon>Bacteria</taxon>
        <taxon>Bacillati</taxon>
        <taxon>Bacillota</taxon>
        <taxon>Clostridia</taxon>
        <taxon>Eubacteriales</taxon>
        <taxon>Eubacteriaceae</taxon>
        <taxon>Irregularibacter</taxon>
    </lineage>
</organism>
<protein>
    <submittedName>
        <fullName evidence="5">U32 family peptidase</fullName>
    </submittedName>
</protein>
<dbReference type="GO" id="GO:0006508">
    <property type="term" value="P:proteolysis"/>
    <property type="evidence" value="ECO:0007669"/>
    <property type="project" value="UniProtKB-KW"/>
</dbReference>
<dbReference type="InterPro" id="IPR032525">
    <property type="entry name" value="Peptidase_U32_C"/>
</dbReference>
<dbReference type="Gene3D" id="2.40.30.10">
    <property type="entry name" value="Translation factors"/>
    <property type="match status" value="1"/>
</dbReference>
<dbReference type="PANTHER" id="PTHR30217:SF6">
    <property type="entry name" value="TRNA HYDROXYLATION PROTEIN P"/>
    <property type="match status" value="1"/>
</dbReference>
<dbReference type="Proteomes" id="UP001205748">
    <property type="component" value="Unassembled WGS sequence"/>
</dbReference>
<comment type="similarity">
    <text evidence="3">Belongs to the peptidase U32 family.</text>
</comment>
<keyword evidence="2" id="KW-0378">Hydrolase</keyword>
<evidence type="ECO:0000313" key="5">
    <source>
        <dbReference type="EMBL" id="MCR1897966.1"/>
    </source>
</evidence>
<evidence type="ECO:0000256" key="3">
    <source>
        <dbReference type="ARBA" id="ARBA00038374"/>
    </source>
</evidence>
<dbReference type="RefSeq" id="WP_257529431.1">
    <property type="nucleotide sequence ID" value="NZ_JANKAS010000002.1"/>
</dbReference>
<dbReference type="PANTHER" id="PTHR30217">
    <property type="entry name" value="PEPTIDASE U32 FAMILY"/>
    <property type="match status" value="1"/>
</dbReference>